<keyword evidence="2" id="KW-0547">Nucleotide-binding</keyword>
<dbReference type="Gene3D" id="1.20.890.10">
    <property type="entry name" value="cAMP-dependent protein kinase regulatory subunit, dimerization-anchoring domain"/>
    <property type="match status" value="1"/>
</dbReference>
<organism evidence="5 6">
    <name type="scientific">Pelobates cultripes</name>
    <name type="common">Western spadefoot toad</name>
    <dbReference type="NCBI Taxonomy" id="61616"/>
    <lineage>
        <taxon>Eukaryota</taxon>
        <taxon>Metazoa</taxon>
        <taxon>Chordata</taxon>
        <taxon>Craniata</taxon>
        <taxon>Vertebrata</taxon>
        <taxon>Euteleostomi</taxon>
        <taxon>Amphibia</taxon>
        <taxon>Batrachia</taxon>
        <taxon>Anura</taxon>
        <taxon>Pelobatoidea</taxon>
        <taxon>Pelobatidae</taxon>
        <taxon>Pelobates</taxon>
    </lineage>
</organism>
<dbReference type="InterPro" id="IPR007858">
    <property type="entry name" value="Dpy-30_motif"/>
</dbReference>
<gene>
    <name evidence="5" type="ORF">PECUL_23A055404</name>
</gene>
<evidence type="ECO:0000256" key="3">
    <source>
        <dbReference type="ARBA" id="ARBA00022777"/>
    </source>
</evidence>
<keyword evidence="1" id="KW-0808">Transferase</keyword>
<keyword evidence="3 5" id="KW-0418">Kinase</keyword>
<name>A0AAD1WTE7_PELCU</name>
<dbReference type="Pfam" id="PF00406">
    <property type="entry name" value="ADK"/>
    <property type="match status" value="1"/>
</dbReference>
<reference evidence="5" key="1">
    <citation type="submission" date="2022-03" db="EMBL/GenBank/DDBJ databases">
        <authorList>
            <person name="Alioto T."/>
            <person name="Alioto T."/>
            <person name="Gomez Garrido J."/>
        </authorList>
    </citation>
    <scope>NUCLEOTIDE SEQUENCE</scope>
</reference>
<accession>A0AAD1WTE7</accession>
<dbReference type="Gene3D" id="3.40.50.720">
    <property type="entry name" value="NAD(P)-binding Rossmann-like Domain"/>
    <property type="match status" value="1"/>
</dbReference>
<dbReference type="Proteomes" id="UP001295444">
    <property type="component" value="Chromosome 13"/>
</dbReference>
<dbReference type="CDD" id="cd01428">
    <property type="entry name" value="ADK"/>
    <property type="match status" value="1"/>
</dbReference>
<evidence type="ECO:0000313" key="6">
    <source>
        <dbReference type="Proteomes" id="UP001295444"/>
    </source>
</evidence>
<dbReference type="Pfam" id="PF05186">
    <property type="entry name" value="Dpy-30"/>
    <property type="match status" value="1"/>
</dbReference>
<dbReference type="InterPro" id="IPR047499">
    <property type="entry name" value="DD_AK7"/>
</dbReference>
<dbReference type="InterPro" id="IPR027417">
    <property type="entry name" value="P-loop_NTPase"/>
</dbReference>
<dbReference type="EMBL" id="OW240924">
    <property type="protein sequence ID" value="CAH2327932.1"/>
    <property type="molecule type" value="Genomic_DNA"/>
</dbReference>
<dbReference type="InterPro" id="IPR000850">
    <property type="entry name" value="Adenylat/UMP-CMP_kin"/>
</dbReference>
<protein>
    <submittedName>
        <fullName evidence="5">Adenylate kinase 7</fullName>
    </submittedName>
</protein>
<dbReference type="Gene3D" id="3.40.50.300">
    <property type="entry name" value="P-loop containing nucleotide triphosphate hydrolases"/>
    <property type="match status" value="1"/>
</dbReference>
<dbReference type="SUPFAM" id="SSF52540">
    <property type="entry name" value="P-loop containing nucleoside triphosphate hydrolases"/>
    <property type="match status" value="1"/>
</dbReference>
<dbReference type="PANTHER" id="PTHR23359">
    <property type="entry name" value="NUCLEOTIDE KINASE"/>
    <property type="match status" value="1"/>
</dbReference>
<dbReference type="GO" id="GO:0005524">
    <property type="term" value="F:ATP binding"/>
    <property type="evidence" value="ECO:0007669"/>
    <property type="project" value="InterPro"/>
</dbReference>
<keyword evidence="4" id="KW-0175">Coiled coil</keyword>
<feature type="coiled-coil region" evidence="4">
    <location>
        <begin position="604"/>
        <end position="639"/>
    </location>
</feature>
<keyword evidence="6" id="KW-1185">Reference proteome</keyword>
<dbReference type="AlphaFoldDB" id="A0AAD1WTE7"/>
<dbReference type="GO" id="GO:0019205">
    <property type="term" value="F:nucleobase-containing compound kinase activity"/>
    <property type="evidence" value="ECO:0007669"/>
    <property type="project" value="InterPro"/>
</dbReference>
<proteinExistence type="predicted"/>
<dbReference type="CDD" id="cd22967">
    <property type="entry name" value="DD_AK7"/>
    <property type="match status" value="1"/>
</dbReference>
<evidence type="ECO:0000256" key="2">
    <source>
        <dbReference type="ARBA" id="ARBA00022741"/>
    </source>
</evidence>
<sequence>MAEETAKRPRPKRIYINHVDSFVAKNIGKYLSGCVVGASLEEAGEEQEEVENVSVQDADLSNKPKGGLFQIVGSLSDPNSKKLNFAMETYTSSSRDELLSHLLECDIIIYNITEDASQIDEASWAVSALHTELEQFQHPKMFILISTIMTWARSKSLDPDDPELPFTEDDYRRRRCHMNFKDHLSVEKLVIKLGKSNKGLFSTYVIASAIPYGAEEGILHTFFKEAWLGKTPELAIFGDGSNYIPLIHITDLASVLQNIADQRPRTHYLIAVDDALHTQEEIIKCISEHLGPGKVHKVPKETAFLQKDLKQLEIDHLFVNLRMEAVFLKENFNITWVAQTGLLENIALVIKEFKNTRGLQPVRICVLGPPAVGKTTVAKLLCKHYKLHHIKIKDVITEAIEKLERLSKAPEEEEEEEGEESSENWQEILDGVKENMEQNGGRLDDSYVIKFVRDKLKSMPCQNQGYVLDGYPKTYEQAKELFSSEEGGEEEKSRGKIPYFDKTITPDYVISLDASDEFLKNRVINLPESVVAGTHYAHDRFLQALHTFRDLNTEDETVLNYFDEAEIHPQHIDISKDDDPEYRDVLKQIIKAVGEARNYGLTAEERAELELKAAQEALAQEAEMKAELERREAEETAEKKARWEEWNKQHEELKHQEQELLEAQSVPLRNYLMKNVMPTLIQGLNECCKVRPDDPVDYLAEYIFKNNPELE</sequence>
<evidence type="ECO:0000313" key="5">
    <source>
        <dbReference type="EMBL" id="CAH2327932.1"/>
    </source>
</evidence>
<dbReference type="InterPro" id="IPR036291">
    <property type="entry name" value="NAD(P)-bd_dom_sf"/>
</dbReference>
<dbReference type="SUPFAM" id="SSF51735">
    <property type="entry name" value="NAD(P)-binding Rossmann-fold domains"/>
    <property type="match status" value="1"/>
</dbReference>
<evidence type="ECO:0000256" key="4">
    <source>
        <dbReference type="SAM" id="Coils"/>
    </source>
</evidence>
<evidence type="ECO:0000256" key="1">
    <source>
        <dbReference type="ARBA" id="ARBA00022679"/>
    </source>
</evidence>
<dbReference type="GO" id="GO:0006139">
    <property type="term" value="P:nucleobase-containing compound metabolic process"/>
    <property type="evidence" value="ECO:0007669"/>
    <property type="project" value="InterPro"/>
</dbReference>